<evidence type="ECO:0000313" key="4">
    <source>
        <dbReference type="Proteomes" id="UP000274822"/>
    </source>
</evidence>
<evidence type="ECO:0000256" key="1">
    <source>
        <dbReference type="SAM" id="MobiDB-lite"/>
    </source>
</evidence>
<organism evidence="3 4">
    <name type="scientific">Jimgerdemannia flammicorona</name>
    <dbReference type="NCBI Taxonomy" id="994334"/>
    <lineage>
        <taxon>Eukaryota</taxon>
        <taxon>Fungi</taxon>
        <taxon>Fungi incertae sedis</taxon>
        <taxon>Mucoromycota</taxon>
        <taxon>Mucoromycotina</taxon>
        <taxon>Endogonomycetes</taxon>
        <taxon>Endogonales</taxon>
        <taxon>Endogonaceae</taxon>
        <taxon>Jimgerdemannia</taxon>
    </lineage>
</organism>
<protein>
    <recommendedName>
        <fullName evidence="2">116kDa U5 small nuclear ribonucleoprotein component N-terminal domain-containing protein</fullName>
    </recommendedName>
</protein>
<comment type="caution">
    <text evidence="3">The sequence shown here is derived from an EMBL/GenBank/DDBJ whole genome shotgun (WGS) entry which is preliminary data.</text>
</comment>
<dbReference type="AlphaFoldDB" id="A0A433QDE2"/>
<feature type="domain" description="116kDa U5 small nuclear ribonucleoprotein component N-terminal" evidence="2">
    <location>
        <begin position="3"/>
        <end position="154"/>
    </location>
</feature>
<feature type="compositionally biased region" description="Acidic residues" evidence="1">
    <location>
        <begin position="30"/>
        <end position="41"/>
    </location>
</feature>
<name>A0A433QDE2_9FUNG</name>
<evidence type="ECO:0000313" key="3">
    <source>
        <dbReference type="EMBL" id="RUS27800.1"/>
    </source>
</evidence>
<dbReference type="EMBL" id="RBNJ01007774">
    <property type="protein sequence ID" value="RUS27800.1"/>
    <property type="molecule type" value="Genomic_DNA"/>
</dbReference>
<dbReference type="Proteomes" id="UP000274822">
    <property type="component" value="Unassembled WGS sequence"/>
</dbReference>
<feature type="region of interest" description="Disordered" evidence="1">
    <location>
        <begin position="21"/>
        <end position="49"/>
    </location>
</feature>
<evidence type="ECO:0000259" key="2">
    <source>
        <dbReference type="Pfam" id="PF16004"/>
    </source>
</evidence>
<dbReference type="Pfam" id="PF16004">
    <property type="entry name" value="EFTUD2"/>
    <property type="match status" value="1"/>
</dbReference>
<dbReference type="InterPro" id="IPR031950">
    <property type="entry name" value="EFTUD2_N"/>
</dbReference>
<accession>A0A433QDE2</accession>
<sequence>MDDSFYDEFGNYLGSELEEEFEQQRRGVYMDEDEEEPEEEAREGPSGMELMQVDGGYTAIRYFNFAIVHDFGHYLDQYALYSLFCSVPNTRLRSEIPQNQVVLHEDKKYYPTAEEVYGPDVETLVQEEDTQPLSEPIIAPIKVRKFHIQEKDLPTTRFSKE</sequence>
<gene>
    <name evidence="3" type="ORF">BC938DRAFT_482717</name>
</gene>
<proteinExistence type="predicted"/>
<keyword evidence="4" id="KW-1185">Reference proteome</keyword>
<reference evidence="3 4" key="1">
    <citation type="journal article" date="2018" name="New Phytol.">
        <title>Phylogenomics of Endogonaceae and evolution of mycorrhizas within Mucoromycota.</title>
        <authorList>
            <person name="Chang Y."/>
            <person name="Desiro A."/>
            <person name="Na H."/>
            <person name="Sandor L."/>
            <person name="Lipzen A."/>
            <person name="Clum A."/>
            <person name="Barry K."/>
            <person name="Grigoriev I.V."/>
            <person name="Martin F.M."/>
            <person name="Stajich J.E."/>
            <person name="Smith M.E."/>
            <person name="Bonito G."/>
            <person name="Spatafora J.W."/>
        </authorList>
    </citation>
    <scope>NUCLEOTIDE SEQUENCE [LARGE SCALE GENOMIC DNA]</scope>
    <source>
        <strain evidence="3 4">AD002</strain>
    </source>
</reference>